<evidence type="ECO:0000313" key="5">
    <source>
        <dbReference type="Proteomes" id="UP001328733"/>
    </source>
</evidence>
<dbReference type="InterPro" id="IPR052177">
    <property type="entry name" value="Divisome_Glycosyl_Hydrolase"/>
</dbReference>
<comment type="caution">
    <text evidence="4">The sequence shown here is derived from an EMBL/GenBank/DDBJ whole genome shotgun (WGS) entry which is preliminary data.</text>
</comment>
<proteinExistence type="predicted"/>
<evidence type="ECO:0000313" key="4">
    <source>
        <dbReference type="EMBL" id="MEG3437988.1"/>
    </source>
</evidence>
<dbReference type="PANTHER" id="PTHR43405">
    <property type="entry name" value="GLYCOSYL HYDROLASE DIGH"/>
    <property type="match status" value="1"/>
</dbReference>
<dbReference type="InterPro" id="IPR003790">
    <property type="entry name" value="GHL10"/>
</dbReference>
<protein>
    <submittedName>
        <fullName evidence="4">Family 10 glycosylhydrolase</fullName>
    </submittedName>
</protein>
<dbReference type="AlphaFoldDB" id="A0AAW9QWD3"/>
<dbReference type="Gene3D" id="3.40.50.880">
    <property type="match status" value="1"/>
</dbReference>
<organism evidence="4 5">
    <name type="scientific">Pannus brasiliensis CCIBt3594</name>
    <dbReference type="NCBI Taxonomy" id="1427578"/>
    <lineage>
        <taxon>Bacteria</taxon>
        <taxon>Bacillati</taxon>
        <taxon>Cyanobacteriota</taxon>
        <taxon>Cyanophyceae</taxon>
        <taxon>Oscillatoriophycideae</taxon>
        <taxon>Chroococcales</taxon>
        <taxon>Microcystaceae</taxon>
        <taxon>Pannus</taxon>
    </lineage>
</organism>
<feature type="compositionally biased region" description="Basic and acidic residues" evidence="2">
    <location>
        <begin position="285"/>
        <end position="296"/>
    </location>
</feature>
<name>A0AAW9QWD3_9CHRO</name>
<dbReference type="EMBL" id="JBAFSM010000022">
    <property type="protein sequence ID" value="MEG3437988.1"/>
    <property type="molecule type" value="Genomic_DNA"/>
</dbReference>
<feature type="region of interest" description="Disordered" evidence="2">
    <location>
        <begin position="323"/>
        <end position="350"/>
    </location>
</feature>
<evidence type="ECO:0000256" key="1">
    <source>
        <dbReference type="ARBA" id="ARBA00022729"/>
    </source>
</evidence>
<feature type="region of interest" description="Disordered" evidence="2">
    <location>
        <begin position="248"/>
        <end position="296"/>
    </location>
</feature>
<dbReference type="RefSeq" id="WP_332865471.1">
    <property type="nucleotide sequence ID" value="NZ_JBAFSM010000022.1"/>
</dbReference>
<sequence length="877" mass="97947">MFGPSFQLGKFLGIPLLLSLSAGLGLSLPLAALAAPVAVLRSPENAGQWPEISDRLRTAGVNYCVLESKNWRGDGDLERVSVLLLPNVENISGLQASSLSRWMNRGGKVIVTGPTGNLSEAAIRNQLRAIFGAYWGYPNSRSYTLRPANLGGFKNQRPLATSLVGGVIIPTGVNSQTAAVWGAKENPPAVVVTTNSTFLGWRWGTNAVAPIEVDSAWIAAALQRYGIDRGPDSTGGNDCNQRSIARVTPAPLPTAPAPRRQAPPSASTRSTPPPPPTTTAVVPRTIRDRDALNPRDIQRMSEELQGLIGRYGTALLAAEAGNGGRWPIDKEKEPEAREGAKNESPDNGRRFRQSIGSARAMLNDFQQLVARGEFARAREFWLEARRGLWDSYPTDRVIAQPEIRAMWLDRGTIVKARSEEDLAKVFDRMAEAGINLVFFETVNASYTIYPSRVAPEQNPLTRGWDPLKAAVKLAHERNMEIHAWVWAFAAANQKHNEVLGQPKNYLGPVLSRNPDWGATNKSGGAFDYGRESRKAFFDPANPAVQDYLVSLYEEIVRNYDVDGVQLDYIRYPFQDPRSNQTYGYGKASRTLFQQMTGVDPITLSPGNPLWESWTAFKIQQIDSFVSLVSTRLKGIRPDLKLSVAVFPMAKQERLYRIQQHWENWGRNQWVDMIFLMTYALDTGTLEDKTELVLDRESAGSSLIIPGIRLLKVPDPVTIDQLQFIRNLPTAGFALFATENLNPNLQVLLNRTQGAITSRKGEPLPHRQPFKTAAARFQVLRQEWNFLQTNNFLAMDEGALKTWEQEVSEVAKKLDRLATDPNPANFSAAQYALSRFSDRFDRWMFSQKEVFPYQVQVWRNRLETLARLLNYGQRVELK</sequence>
<dbReference type="PANTHER" id="PTHR43405:SF1">
    <property type="entry name" value="GLYCOSYL HYDROLASE DIGH"/>
    <property type="match status" value="1"/>
</dbReference>
<reference evidence="4 5" key="1">
    <citation type="submission" date="2024-01" db="EMBL/GenBank/DDBJ databases">
        <title>Genomic insights into the taxonomy and metabolism of the cyanobacterium Pannus brasiliensis CCIBt3594.</title>
        <authorList>
            <person name="Machado M."/>
            <person name="Botero N.B."/>
            <person name="Andreote A.P.D."/>
            <person name="Feitosa A.M.T."/>
            <person name="Popin R."/>
            <person name="Sivonen K."/>
            <person name="Fiore M.F."/>
        </authorList>
    </citation>
    <scope>NUCLEOTIDE SEQUENCE [LARGE SCALE GENOMIC DNA]</scope>
    <source>
        <strain evidence="4 5">CCIBt3594</strain>
    </source>
</reference>
<feature type="compositionally biased region" description="Low complexity" evidence="2">
    <location>
        <begin position="257"/>
        <end position="270"/>
    </location>
</feature>
<keyword evidence="5" id="KW-1185">Reference proteome</keyword>
<gene>
    <name evidence="4" type="ORF">V0288_12740</name>
</gene>
<dbReference type="Gene3D" id="3.20.20.80">
    <property type="entry name" value="Glycosidases"/>
    <property type="match status" value="1"/>
</dbReference>
<feature type="compositionally biased region" description="Basic and acidic residues" evidence="2">
    <location>
        <begin position="327"/>
        <end position="349"/>
    </location>
</feature>
<dbReference type="InterPro" id="IPR017853">
    <property type="entry name" value="GH"/>
</dbReference>
<accession>A0AAW9QWD3</accession>
<dbReference type="Pfam" id="PF02638">
    <property type="entry name" value="GHL10"/>
    <property type="match status" value="1"/>
</dbReference>
<feature type="domain" description="Glycosyl hydrolase-like 10" evidence="3">
    <location>
        <begin position="402"/>
        <end position="719"/>
    </location>
</feature>
<keyword evidence="1" id="KW-0732">Signal</keyword>
<dbReference type="InterPro" id="IPR029062">
    <property type="entry name" value="Class_I_gatase-like"/>
</dbReference>
<evidence type="ECO:0000259" key="3">
    <source>
        <dbReference type="Pfam" id="PF02638"/>
    </source>
</evidence>
<dbReference type="Proteomes" id="UP001328733">
    <property type="component" value="Unassembled WGS sequence"/>
</dbReference>
<evidence type="ECO:0000256" key="2">
    <source>
        <dbReference type="SAM" id="MobiDB-lite"/>
    </source>
</evidence>
<dbReference type="SUPFAM" id="SSF51445">
    <property type="entry name" value="(Trans)glycosidases"/>
    <property type="match status" value="1"/>
</dbReference>